<evidence type="ECO:0000256" key="1">
    <source>
        <dbReference type="SAM" id="MobiDB-lite"/>
    </source>
</evidence>
<feature type="compositionally biased region" description="Low complexity" evidence="1">
    <location>
        <begin position="122"/>
        <end position="137"/>
    </location>
</feature>
<organism evidence="2">
    <name type="scientific">bioreactor metagenome</name>
    <dbReference type="NCBI Taxonomy" id="1076179"/>
    <lineage>
        <taxon>unclassified sequences</taxon>
        <taxon>metagenomes</taxon>
        <taxon>ecological metagenomes</taxon>
    </lineage>
</organism>
<accession>A0A645CEJ7</accession>
<gene>
    <name evidence="2" type="ORF">SDC9_122315</name>
</gene>
<comment type="caution">
    <text evidence="2">The sequence shown here is derived from an EMBL/GenBank/DDBJ whole genome shotgun (WGS) entry which is preliminary data.</text>
</comment>
<reference evidence="2" key="1">
    <citation type="submission" date="2019-08" db="EMBL/GenBank/DDBJ databases">
        <authorList>
            <person name="Kucharzyk K."/>
            <person name="Murdoch R.W."/>
            <person name="Higgins S."/>
            <person name="Loffler F."/>
        </authorList>
    </citation>
    <scope>NUCLEOTIDE SEQUENCE</scope>
</reference>
<protein>
    <submittedName>
        <fullName evidence="2">Uncharacterized protein</fullName>
    </submittedName>
</protein>
<proteinExistence type="predicted"/>
<dbReference type="AlphaFoldDB" id="A0A645CEJ7"/>
<feature type="region of interest" description="Disordered" evidence="1">
    <location>
        <begin position="122"/>
        <end position="155"/>
    </location>
</feature>
<sequence>MRLCGIEAEFPRHDVHHDGILLAVPVPHGDLFLPVEAGIPLVSIQSHFAGRGDLPQQAVDLLALGGDNGCHAEVSGAAPKGQPVVVQRHRADRRRCRAADGHLFQVDIAAVGEIQLSVHQPSSNISSASTSDNRSSNALARTSKLPPGRGQGMSVSRTNLSRMQRRKLSAFGNSSLRKFFSRRSSMISEGAPSNTSSSNMIFTLLFTVLPGSFSCFY</sequence>
<evidence type="ECO:0000313" key="2">
    <source>
        <dbReference type="EMBL" id="MPM75323.1"/>
    </source>
</evidence>
<name>A0A645CEJ7_9ZZZZ</name>
<dbReference type="EMBL" id="VSSQ01026552">
    <property type="protein sequence ID" value="MPM75323.1"/>
    <property type="molecule type" value="Genomic_DNA"/>
</dbReference>